<feature type="transmembrane region" description="Helical" evidence="7">
    <location>
        <begin position="103"/>
        <end position="121"/>
    </location>
</feature>
<evidence type="ECO:0000313" key="10">
    <source>
        <dbReference type="Proteomes" id="UP000004699"/>
    </source>
</evidence>
<dbReference type="PROSITE" id="PS50850">
    <property type="entry name" value="MFS"/>
    <property type="match status" value="1"/>
</dbReference>
<dbReference type="NCBIfam" id="TIGR00901">
    <property type="entry name" value="2A0125"/>
    <property type="match status" value="1"/>
</dbReference>
<feature type="transmembrane region" description="Helical" evidence="7">
    <location>
        <begin position="312"/>
        <end position="331"/>
    </location>
</feature>
<dbReference type="Gene3D" id="1.20.1250.20">
    <property type="entry name" value="MFS general substrate transporter like domains"/>
    <property type="match status" value="1"/>
</dbReference>
<evidence type="ECO:0000256" key="6">
    <source>
        <dbReference type="SAM" id="MobiDB-lite"/>
    </source>
</evidence>
<feature type="transmembrane region" description="Helical" evidence="7">
    <location>
        <begin position="400"/>
        <end position="423"/>
    </location>
</feature>
<dbReference type="HOGENOM" id="CLU_029352_1_2_6"/>
<name>B8KWZ8_9GAMM</name>
<dbReference type="GO" id="GO:0016020">
    <property type="term" value="C:membrane"/>
    <property type="evidence" value="ECO:0007669"/>
    <property type="project" value="UniProtKB-SubCell"/>
</dbReference>
<keyword evidence="5 7" id="KW-0472">Membrane</keyword>
<evidence type="ECO:0000256" key="4">
    <source>
        <dbReference type="ARBA" id="ARBA00022989"/>
    </source>
</evidence>
<dbReference type="InterPro" id="IPR004752">
    <property type="entry name" value="AmpG_permease/AT-1"/>
</dbReference>
<proteinExistence type="predicted"/>
<evidence type="ECO:0000256" key="3">
    <source>
        <dbReference type="ARBA" id="ARBA00022692"/>
    </source>
</evidence>
<evidence type="ECO:0000256" key="1">
    <source>
        <dbReference type="ARBA" id="ARBA00004141"/>
    </source>
</evidence>
<dbReference type="Proteomes" id="UP000004699">
    <property type="component" value="Unassembled WGS sequence"/>
</dbReference>
<dbReference type="PANTHER" id="PTHR12778">
    <property type="entry name" value="SOLUTE CARRIER FAMILY 33 ACETYL-COA TRANSPORTER -RELATED"/>
    <property type="match status" value="1"/>
</dbReference>
<dbReference type="EMBL" id="DS999411">
    <property type="protein sequence ID" value="EED34101.1"/>
    <property type="molecule type" value="Genomic_DNA"/>
</dbReference>
<feature type="transmembrane region" description="Helical" evidence="7">
    <location>
        <begin position="337"/>
        <end position="363"/>
    </location>
</feature>
<feature type="transmembrane region" description="Helical" evidence="7">
    <location>
        <begin position="65"/>
        <end position="82"/>
    </location>
</feature>
<feature type="transmembrane region" description="Helical" evidence="7">
    <location>
        <begin position="195"/>
        <end position="213"/>
    </location>
</feature>
<comment type="subcellular location">
    <subcellularLocation>
        <location evidence="1">Membrane</location>
        <topology evidence="1">Multi-pass membrane protein</topology>
    </subcellularLocation>
</comment>
<dbReference type="SUPFAM" id="SSF103473">
    <property type="entry name" value="MFS general substrate transporter"/>
    <property type="match status" value="1"/>
</dbReference>
<feature type="transmembrane region" description="Helical" evidence="7">
    <location>
        <begin position="288"/>
        <end position="305"/>
    </location>
</feature>
<dbReference type="AlphaFoldDB" id="B8KWZ8"/>
<evidence type="ECO:0000256" key="2">
    <source>
        <dbReference type="ARBA" id="ARBA00022448"/>
    </source>
</evidence>
<dbReference type="eggNOG" id="COG2814">
    <property type="taxonomic scope" value="Bacteria"/>
</dbReference>
<accession>B8KWZ8</accession>
<organism evidence="9 10">
    <name type="scientific">Luminiphilus syltensis NOR5-1B</name>
    <dbReference type="NCBI Taxonomy" id="565045"/>
    <lineage>
        <taxon>Bacteria</taxon>
        <taxon>Pseudomonadati</taxon>
        <taxon>Pseudomonadota</taxon>
        <taxon>Gammaproteobacteria</taxon>
        <taxon>Cellvibrionales</taxon>
        <taxon>Halieaceae</taxon>
        <taxon>Luminiphilus</taxon>
    </lineage>
</organism>
<feature type="domain" description="Major facilitator superfamily (MFS) profile" evidence="8">
    <location>
        <begin position="34"/>
        <end position="428"/>
    </location>
</feature>
<evidence type="ECO:0000313" key="9">
    <source>
        <dbReference type="EMBL" id="EED34101.1"/>
    </source>
</evidence>
<dbReference type="Pfam" id="PF07690">
    <property type="entry name" value="MFS_1"/>
    <property type="match status" value="1"/>
</dbReference>
<dbReference type="CDD" id="cd17486">
    <property type="entry name" value="MFS_AmpG_like"/>
    <property type="match status" value="1"/>
</dbReference>
<evidence type="ECO:0000256" key="5">
    <source>
        <dbReference type="ARBA" id="ARBA00023136"/>
    </source>
</evidence>
<dbReference type="PANTHER" id="PTHR12778:SF10">
    <property type="entry name" value="MAJOR FACILITATOR SUPERFAMILY DOMAIN-CONTAINING PROTEIN 3"/>
    <property type="match status" value="1"/>
</dbReference>
<protein>
    <submittedName>
        <fullName evidence="9">Protein AmpG</fullName>
    </submittedName>
</protein>
<keyword evidence="2" id="KW-0813">Transport</keyword>
<evidence type="ECO:0000259" key="8">
    <source>
        <dbReference type="PROSITE" id="PS50850"/>
    </source>
</evidence>
<reference evidence="10" key="1">
    <citation type="journal article" date="2013" name="BMC Microbiol.">
        <title>Taxonomy and evolution of bacteriochlorophyll a-containing members of the OM60/NOR5 clade of marine gammaproteobacteria: description of Luminiphilus syltensis gen. nov., sp. nov., reclassification of Haliea rubra as Pseudohaliea rubra gen. nov., comb. nov., and emendation of Chromatocurvus halotolerans.</title>
        <authorList>
            <person name="Spring S."/>
            <person name="Riedel T."/>
            <person name="Sproer C."/>
            <person name="Yan S."/>
            <person name="Harder J."/>
            <person name="Fuchs B.M."/>
        </authorList>
    </citation>
    <scope>NUCLEOTIDE SEQUENCE [LARGE SCALE GENOMIC DNA]</scope>
    <source>
        <strain evidence="10">NOR51-B</strain>
    </source>
</reference>
<feature type="region of interest" description="Disordered" evidence="6">
    <location>
        <begin position="1"/>
        <end position="21"/>
    </location>
</feature>
<dbReference type="GO" id="GO:0022857">
    <property type="term" value="F:transmembrane transporter activity"/>
    <property type="evidence" value="ECO:0007669"/>
    <property type="project" value="InterPro"/>
</dbReference>
<keyword evidence="10" id="KW-1185">Reference proteome</keyword>
<sequence length="444" mass="48386">MLKTRSLRPMSSEIHDSPDSSRWSRFSEAVFNRRILACVFTGLASGMPLYLLIQLVPAWLRDSGVSLTEIGLFSLVGLPYTWKFLWAPMMDRWRLPLGLRRGWMLLTQIGLIAAIALLGMIDPVSQTSLVALMAFIVAVFSASQDVAIDAYRRELLRDEELGLGNSVHVQAYRISSLVPGSLSLILADLLPWREVFWITAAFMLIGVGLSVVVREPVHAEVRDTGLRAAVIAPFSDYLKRRGVRPLILALVFMVLYKLGDNMATALATPFYLDLGFSKTEIGLVAKHAALWPSIFGGLVGGLIMIRLGINRSLWLFGVVQLLSILGFAVLANTGPVLWLLASVIAFEYLGVGLGTAAFTAYIARESSRTFAATQFALFTALAALPRTLANSTTGVLVDSLGWVSFFLLCAVLAIPGMLLLLWVAPWSGSPTTADDARPPTTEGE</sequence>
<feature type="transmembrane region" description="Helical" evidence="7">
    <location>
        <begin position="246"/>
        <end position="268"/>
    </location>
</feature>
<dbReference type="InterPro" id="IPR036259">
    <property type="entry name" value="MFS_trans_sf"/>
</dbReference>
<gene>
    <name evidence="9" type="primary">ampG</name>
    <name evidence="9" type="ORF">NOR51B_38</name>
</gene>
<dbReference type="InterPro" id="IPR011701">
    <property type="entry name" value="MFS"/>
</dbReference>
<keyword evidence="4 7" id="KW-1133">Transmembrane helix</keyword>
<dbReference type="STRING" id="565045.NOR51B_38"/>
<feature type="transmembrane region" description="Helical" evidence="7">
    <location>
        <begin position="35"/>
        <end position="53"/>
    </location>
</feature>
<evidence type="ECO:0000256" key="7">
    <source>
        <dbReference type="SAM" id="Phobius"/>
    </source>
</evidence>
<feature type="transmembrane region" description="Helical" evidence="7">
    <location>
        <begin position="370"/>
        <end position="388"/>
    </location>
</feature>
<dbReference type="RefSeq" id="WP_009018849.1">
    <property type="nucleotide sequence ID" value="NZ_DS999411.1"/>
</dbReference>
<keyword evidence="3 7" id="KW-0812">Transmembrane</keyword>
<dbReference type="InterPro" id="IPR020846">
    <property type="entry name" value="MFS_dom"/>
</dbReference>